<keyword evidence="1" id="KW-0175">Coiled coil</keyword>
<organism evidence="2">
    <name type="scientific">marine sediment metagenome</name>
    <dbReference type="NCBI Taxonomy" id="412755"/>
    <lineage>
        <taxon>unclassified sequences</taxon>
        <taxon>metagenomes</taxon>
        <taxon>ecological metagenomes</taxon>
    </lineage>
</organism>
<dbReference type="AlphaFoldDB" id="X0VMC0"/>
<reference evidence="2" key="1">
    <citation type="journal article" date="2014" name="Front. Microbiol.">
        <title>High frequency of phylogenetically diverse reductive dehalogenase-homologous genes in deep subseafloor sedimentary metagenomes.</title>
        <authorList>
            <person name="Kawai M."/>
            <person name="Futagami T."/>
            <person name="Toyoda A."/>
            <person name="Takaki Y."/>
            <person name="Nishi S."/>
            <person name="Hori S."/>
            <person name="Arai W."/>
            <person name="Tsubouchi T."/>
            <person name="Morono Y."/>
            <person name="Uchiyama I."/>
            <person name="Ito T."/>
            <person name="Fujiyama A."/>
            <person name="Inagaki F."/>
            <person name="Takami H."/>
        </authorList>
    </citation>
    <scope>NUCLEOTIDE SEQUENCE</scope>
    <source>
        <strain evidence="2">Expedition CK06-06</strain>
    </source>
</reference>
<feature type="coiled-coil region" evidence="1">
    <location>
        <begin position="45"/>
        <end position="108"/>
    </location>
</feature>
<dbReference type="EMBL" id="BARS01020883">
    <property type="protein sequence ID" value="GAG12342.1"/>
    <property type="molecule type" value="Genomic_DNA"/>
</dbReference>
<evidence type="ECO:0000256" key="1">
    <source>
        <dbReference type="SAM" id="Coils"/>
    </source>
</evidence>
<protein>
    <submittedName>
        <fullName evidence="2">Uncharacterized protein</fullName>
    </submittedName>
</protein>
<accession>X0VMC0</accession>
<name>X0VMC0_9ZZZZ</name>
<proteinExistence type="predicted"/>
<sequence length="223" mass="24898">KELSNAIKKDLSNIKSKQKEDLERSAKMDKIKELEVVVAERDATLAEMTITLAEMKTKLDEFTAKAVEVEKAEKEKSDLNKSELEAKLVEASEKLVEASEKIEGLVSQVEELSTYKEKFDAIEAEKAEVAKVAKVAELKVMATKGGYITEAELESDEAIKTMISECNEQEIKNLRAERILDSVETSNAKEVAEKELAEKEAKGKLELPEENKIDKNAMSAFLK</sequence>
<comment type="caution">
    <text evidence="2">The sequence shown here is derived from an EMBL/GenBank/DDBJ whole genome shotgun (WGS) entry which is preliminary data.</text>
</comment>
<evidence type="ECO:0000313" key="2">
    <source>
        <dbReference type="EMBL" id="GAG12342.1"/>
    </source>
</evidence>
<feature type="non-terminal residue" evidence="2">
    <location>
        <position position="1"/>
    </location>
</feature>
<gene>
    <name evidence="2" type="ORF">S01H1_33628</name>
</gene>